<keyword evidence="11" id="KW-0511">Multifunctional enzyme</keyword>
<evidence type="ECO:0000256" key="13">
    <source>
        <dbReference type="ARBA" id="ARBA00049886"/>
    </source>
</evidence>
<dbReference type="Gene3D" id="3.40.430.10">
    <property type="entry name" value="Dihydrofolate Reductase, subunit A"/>
    <property type="match status" value="1"/>
</dbReference>
<dbReference type="GO" id="GO:0008703">
    <property type="term" value="F:5-amino-6-(5-phosphoribosylamino)uracil reductase activity"/>
    <property type="evidence" value="ECO:0007669"/>
    <property type="project" value="UniProtKB-EC"/>
</dbReference>
<evidence type="ECO:0000256" key="1">
    <source>
        <dbReference type="ARBA" id="ARBA00002151"/>
    </source>
</evidence>
<comment type="pathway">
    <text evidence="2 14">Cofactor biosynthesis; riboflavin biosynthesis; 5-amino-6-(D-ribitylamino)uracil from GTP: step 2/4.</text>
</comment>
<evidence type="ECO:0000256" key="8">
    <source>
        <dbReference type="ARBA" id="ARBA00022833"/>
    </source>
</evidence>
<dbReference type="CDD" id="cd01284">
    <property type="entry name" value="Riboflavin_deaminase-reductase"/>
    <property type="match status" value="1"/>
</dbReference>
<proteinExistence type="inferred from homology"/>
<evidence type="ECO:0000256" key="7">
    <source>
        <dbReference type="ARBA" id="ARBA00022723"/>
    </source>
</evidence>
<comment type="pathway">
    <text evidence="3 14">Cofactor biosynthesis; riboflavin biosynthesis; 5-amino-6-(D-ribitylamino)uracil from GTP: step 3/4.</text>
</comment>
<keyword evidence="17" id="KW-1185">Reference proteome</keyword>
<evidence type="ECO:0000256" key="14">
    <source>
        <dbReference type="PIRNR" id="PIRNR006769"/>
    </source>
</evidence>
<evidence type="ECO:0000256" key="12">
    <source>
        <dbReference type="ARBA" id="ARBA00049861"/>
    </source>
</evidence>
<keyword evidence="6 14" id="KW-0686">Riboflavin biosynthesis</keyword>
<comment type="catalytic activity">
    <reaction evidence="12 14">
        <text>5-amino-6-(5-phospho-D-ribitylamino)uracil + NADP(+) = 5-amino-6-(5-phospho-D-ribosylamino)uracil + NADPH + H(+)</text>
        <dbReference type="Rhea" id="RHEA:17845"/>
        <dbReference type="ChEBI" id="CHEBI:15378"/>
        <dbReference type="ChEBI" id="CHEBI:57783"/>
        <dbReference type="ChEBI" id="CHEBI:58349"/>
        <dbReference type="ChEBI" id="CHEBI:58421"/>
        <dbReference type="ChEBI" id="CHEBI:58453"/>
        <dbReference type="EC" id="1.1.1.193"/>
    </reaction>
</comment>
<evidence type="ECO:0000256" key="6">
    <source>
        <dbReference type="ARBA" id="ARBA00022619"/>
    </source>
</evidence>
<dbReference type="InterPro" id="IPR016192">
    <property type="entry name" value="APOBEC/CMP_deaminase_Zn-bd"/>
</dbReference>
<comment type="similarity">
    <text evidence="5 14">In the C-terminal section; belongs to the HTP reductase family.</text>
</comment>
<dbReference type="InterPro" id="IPR050765">
    <property type="entry name" value="Riboflavin_Biosynth_HTPR"/>
</dbReference>
<dbReference type="Pfam" id="PF01872">
    <property type="entry name" value="RibD_C"/>
    <property type="match status" value="1"/>
</dbReference>
<dbReference type="NCBIfam" id="TIGR00326">
    <property type="entry name" value="eubact_ribD"/>
    <property type="match status" value="1"/>
</dbReference>
<evidence type="ECO:0000256" key="11">
    <source>
        <dbReference type="ARBA" id="ARBA00023268"/>
    </source>
</evidence>
<protein>
    <recommendedName>
        <fullName evidence="14">Riboflavin biosynthesis protein RibD</fullName>
    </recommendedName>
    <domain>
        <recommendedName>
            <fullName evidence="14">Diaminohydroxyphosphoribosylaminopyrimidine deaminase</fullName>
            <shortName evidence="14">DRAP deaminase</shortName>
            <ecNumber evidence="14">3.5.4.26</ecNumber>
        </recommendedName>
        <alternativeName>
            <fullName evidence="14">Riboflavin-specific deaminase</fullName>
        </alternativeName>
    </domain>
    <domain>
        <recommendedName>
            <fullName evidence="14">5-amino-6-(5-phosphoribosylamino)uracil reductase</fullName>
            <ecNumber evidence="14">1.1.1.193</ecNumber>
        </recommendedName>
        <alternativeName>
            <fullName evidence="14">HTP reductase</fullName>
        </alternativeName>
    </domain>
</protein>
<dbReference type="PANTHER" id="PTHR38011:SF7">
    <property type="entry name" value="2,5-DIAMINO-6-RIBOSYLAMINO-4(3H)-PYRIMIDINONE 5'-PHOSPHATE REDUCTASE"/>
    <property type="match status" value="1"/>
</dbReference>
<dbReference type="PROSITE" id="PS51747">
    <property type="entry name" value="CYT_DCMP_DEAMINASES_2"/>
    <property type="match status" value="1"/>
</dbReference>
<keyword evidence="10 14" id="KW-0560">Oxidoreductase</keyword>
<evidence type="ECO:0000256" key="5">
    <source>
        <dbReference type="ARBA" id="ARBA00007417"/>
    </source>
</evidence>
<evidence type="ECO:0000313" key="17">
    <source>
        <dbReference type="Proteomes" id="UP001519292"/>
    </source>
</evidence>
<evidence type="ECO:0000259" key="15">
    <source>
        <dbReference type="PROSITE" id="PS51747"/>
    </source>
</evidence>
<evidence type="ECO:0000313" key="16">
    <source>
        <dbReference type="EMBL" id="MBP2057524.1"/>
    </source>
</evidence>
<reference evidence="16 17" key="1">
    <citation type="submission" date="2021-03" db="EMBL/GenBank/DDBJ databases">
        <title>Genomic Encyclopedia of Type Strains, Phase IV (KMG-IV): sequencing the most valuable type-strain genomes for metagenomic binning, comparative biology and taxonomic classification.</title>
        <authorList>
            <person name="Goeker M."/>
        </authorList>
    </citation>
    <scope>NUCLEOTIDE SEQUENCE [LARGE SCALE GENOMIC DNA]</scope>
    <source>
        <strain evidence="16 17">DSM 101872</strain>
    </source>
</reference>
<sequence>MVKNDASFMRLALNQAAKGRYQTWKNPMVGSVIVKHGQVLATGYHHHYGDQHAERNAISKLTPEQLFNSTLYVTLEPCNHYGKQPPCSELIIKSHIKRVVIAQVDPHKLVTGKGITNLKQHGIEVEVGVLAEEARKLNEHYSYFYENDQPWITLKQAISLDHKVTAIKGTRTQITNQEVYQRVHSERADYQAIVIGSSTAIIDNPSLLTSHQSNFPPIRIILDRRGRLLDHLDLKLLTDNLAPTWIFTQNQELAFHPFNNSVHCFLNKGNILVNLLTELKKQEIQSIYVEGGPKIENAFLNQFQVNELITYLSPDLIGQDGLDGLSPQFRQQFTNKNFEILADNIRIDERN</sequence>
<evidence type="ECO:0000256" key="2">
    <source>
        <dbReference type="ARBA" id="ARBA00004882"/>
    </source>
</evidence>
<comment type="cofactor">
    <cofactor evidence="14">
        <name>Zn(2+)</name>
        <dbReference type="ChEBI" id="CHEBI:29105"/>
    </cofactor>
    <text evidence="14">Binds 1 zinc ion.</text>
</comment>
<dbReference type="Gene3D" id="3.40.140.10">
    <property type="entry name" value="Cytidine Deaminase, domain 2"/>
    <property type="match status" value="1"/>
</dbReference>
<evidence type="ECO:0000256" key="3">
    <source>
        <dbReference type="ARBA" id="ARBA00004910"/>
    </source>
</evidence>
<dbReference type="EC" id="3.5.4.26" evidence="14"/>
<feature type="domain" description="CMP/dCMP-type deaminase" evidence="15">
    <location>
        <begin position="3"/>
        <end position="126"/>
    </location>
</feature>
<dbReference type="Proteomes" id="UP001519292">
    <property type="component" value="Unassembled WGS sequence"/>
</dbReference>
<organism evidence="16 17">
    <name type="scientific">Lactobacillus colini</name>
    <dbReference type="NCBI Taxonomy" id="1819254"/>
    <lineage>
        <taxon>Bacteria</taxon>
        <taxon>Bacillati</taxon>
        <taxon>Bacillota</taxon>
        <taxon>Bacilli</taxon>
        <taxon>Lactobacillales</taxon>
        <taxon>Lactobacillaceae</taxon>
        <taxon>Lactobacillus</taxon>
    </lineage>
</organism>
<dbReference type="EMBL" id="JAGGLU010000003">
    <property type="protein sequence ID" value="MBP2057524.1"/>
    <property type="molecule type" value="Genomic_DNA"/>
</dbReference>
<dbReference type="Pfam" id="PF00383">
    <property type="entry name" value="dCMP_cyt_deam_1"/>
    <property type="match status" value="1"/>
</dbReference>
<dbReference type="InterPro" id="IPR002125">
    <property type="entry name" value="CMP_dCMP_dom"/>
</dbReference>
<keyword evidence="7 14" id="KW-0479">Metal-binding</keyword>
<evidence type="ECO:0000256" key="10">
    <source>
        <dbReference type="ARBA" id="ARBA00023002"/>
    </source>
</evidence>
<evidence type="ECO:0000256" key="9">
    <source>
        <dbReference type="ARBA" id="ARBA00022857"/>
    </source>
</evidence>
<name>A0ABS4MCX9_9LACO</name>
<dbReference type="GO" id="GO:0008835">
    <property type="term" value="F:diaminohydroxyphosphoribosylaminopyrimidine deaminase activity"/>
    <property type="evidence" value="ECO:0007669"/>
    <property type="project" value="UniProtKB-EC"/>
</dbReference>
<dbReference type="InterPro" id="IPR016193">
    <property type="entry name" value="Cytidine_deaminase-like"/>
</dbReference>
<comment type="similarity">
    <text evidence="4 14">In the N-terminal section; belongs to the cytidine and deoxycytidylate deaminase family.</text>
</comment>
<dbReference type="RefSeq" id="WP_209686272.1">
    <property type="nucleotide sequence ID" value="NZ_JAGGLU010000003.1"/>
</dbReference>
<dbReference type="InterPro" id="IPR004794">
    <property type="entry name" value="Eubact_RibD"/>
</dbReference>
<comment type="function">
    <text evidence="1 14">Converts 2,5-diamino-6-(ribosylamino)-4(3h)-pyrimidinone 5'-phosphate into 5-amino-6-(ribosylamino)-2,4(1h,3h)-pyrimidinedione 5'-phosphate.</text>
</comment>
<dbReference type="PROSITE" id="PS00903">
    <property type="entry name" value="CYT_DCMP_DEAMINASES_1"/>
    <property type="match status" value="1"/>
</dbReference>
<evidence type="ECO:0000256" key="4">
    <source>
        <dbReference type="ARBA" id="ARBA00005259"/>
    </source>
</evidence>
<accession>A0ABS4MCX9</accession>
<dbReference type="EC" id="1.1.1.193" evidence="14"/>
<dbReference type="PIRSF" id="PIRSF006769">
    <property type="entry name" value="RibD"/>
    <property type="match status" value="1"/>
</dbReference>
<dbReference type="SUPFAM" id="SSF53597">
    <property type="entry name" value="Dihydrofolate reductase-like"/>
    <property type="match status" value="1"/>
</dbReference>
<dbReference type="SUPFAM" id="SSF53927">
    <property type="entry name" value="Cytidine deaminase-like"/>
    <property type="match status" value="1"/>
</dbReference>
<keyword evidence="9 14" id="KW-0521">NADP</keyword>
<dbReference type="InterPro" id="IPR024072">
    <property type="entry name" value="DHFR-like_dom_sf"/>
</dbReference>
<keyword evidence="14 16" id="KW-0378">Hydrolase</keyword>
<comment type="caution">
    <text evidence="16">The sequence shown here is derived from an EMBL/GenBank/DDBJ whole genome shotgun (WGS) entry which is preliminary data.</text>
</comment>
<dbReference type="PANTHER" id="PTHR38011">
    <property type="entry name" value="DIHYDROFOLATE REDUCTASE FAMILY PROTEIN (AFU_ORTHOLOGUE AFUA_8G06820)"/>
    <property type="match status" value="1"/>
</dbReference>
<gene>
    <name evidence="16" type="ORF">J2Z60_000695</name>
</gene>
<dbReference type="InterPro" id="IPR002734">
    <property type="entry name" value="RibDG_C"/>
</dbReference>
<keyword evidence="8 14" id="KW-0862">Zinc</keyword>
<comment type="catalytic activity">
    <reaction evidence="13 14">
        <text>2,5-diamino-6-hydroxy-4-(5-phosphoribosylamino)-pyrimidine + H2O + H(+) = 5-amino-6-(5-phospho-D-ribosylamino)uracil + NH4(+)</text>
        <dbReference type="Rhea" id="RHEA:21868"/>
        <dbReference type="ChEBI" id="CHEBI:15377"/>
        <dbReference type="ChEBI" id="CHEBI:15378"/>
        <dbReference type="ChEBI" id="CHEBI:28938"/>
        <dbReference type="ChEBI" id="CHEBI:58453"/>
        <dbReference type="ChEBI" id="CHEBI:58614"/>
        <dbReference type="EC" id="3.5.4.26"/>
    </reaction>
</comment>